<dbReference type="Pfam" id="PF13280">
    <property type="entry name" value="WYL"/>
    <property type="match status" value="1"/>
</dbReference>
<dbReference type="InterPro" id="IPR026881">
    <property type="entry name" value="WYL_dom"/>
</dbReference>
<comment type="caution">
    <text evidence="5">The sequence shown here is derived from an EMBL/GenBank/DDBJ whole genome shotgun (WGS) entry which is preliminary data.</text>
</comment>
<dbReference type="Gene3D" id="1.10.10.10">
    <property type="entry name" value="Winged helix-like DNA-binding domain superfamily/Winged helix DNA-binding domain"/>
    <property type="match status" value="1"/>
</dbReference>
<dbReference type="PANTHER" id="PTHR34580:SF3">
    <property type="entry name" value="PROTEIN PAFB"/>
    <property type="match status" value="1"/>
</dbReference>
<evidence type="ECO:0000259" key="4">
    <source>
        <dbReference type="PROSITE" id="PS51000"/>
    </source>
</evidence>
<feature type="domain" description="HTH deoR-type" evidence="4">
    <location>
        <begin position="4"/>
        <end position="59"/>
    </location>
</feature>
<dbReference type="InterPro" id="IPR001034">
    <property type="entry name" value="DeoR_HTH"/>
</dbReference>
<sequence length="338" mass="36464">MPKTSARLLALLSLLQARRDWPGSLLADRLAISPRTVRRDVDRLRELGYPIVATKGPEGGYRLGAGTNLPPLLFDDEQAIALAVALQTAATTGAGIEEAATRALNTVRQVMPARLRHRVDALRVTAVDRVGPWTNPQVNPEVLVTLSAAVHAREALRFDYATAAAGAPPRRVHPHHLVTWSGRWYLVAWDLDRDDWRTFRVDRIAPRTPTGPRFTPRDLPGGDVAAFIAARFQGSARVLPCRGEVILDLPAGVVSSYAGDALVEELGPDRCRVIMSAWSWPGLAAALGRFDADIEVVGPPELKTAFGHLARRFAAAAGHSSAAGEGSTGSVRDRRGRG</sequence>
<evidence type="ECO:0000313" key="6">
    <source>
        <dbReference type="Proteomes" id="UP001500655"/>
    </source>
</evidence>
<keyword evidence="3" id="KW-0804">Transcription</keyword>
<organism evidence="5 6">
    <name type="scientific">Luedemannella helvata</name>
    <dbReference type="NCBI Taxonomy" id="349315"/>
    <lineage>
        <taxon>Bacteria</taxon>
        <taxon>Bacillati</taxon>
        <taxon>Actinomycetota</taxon>
        <taxon>Actinomycetes</taxon>
        <taxon>Micromonosporales</taxon>
        <taxon>Micromonosporaceae</taxon>
        <taxon>Luedemannella</taxon>
    </lineage>
</organism>
<keyword evidence="1" id="KW-0805">Transcription regulation</keyword>
<gene>
    <name evidence="5" type="ORF">GCM10009681_50100</name>
</gene>
<dbReference type="Pfam" id="PF08279">
    <property type="entry name" value="HTH_11"/>
    <property type="match status" value="1"/>
</dbReference>
<dbReference type="InterPro" id="IPR036390">
    <property type="entry name" value="WH_DNA-bd_sf"/>
</dbReference>
<dbReference type="PIRSF" id="PIRSF016838">
    <property type="entry name" value="PafC"/>
    <property type="match status" value="1"/>
</dbReference>
<dbReference type="InterPro" id="IPR028349">
    <property type="entry name" value="PafC-like"/>
</dbReference>
<dbReference type="RefSeq" id="WP_344086969.1">
    <property type="nucleotide sequence ID" value="NZ_BAAALS010000033.1"/>
</dbReference>
<dbReference type="PROSITE" id="PS00894">
    <property type="entry name" value="HTH_DEOR_1"/>
    <property type="match status" value="1"/>
</dbReference>
<name>A0ABP4X823_9ACTN</name>
<protein>
    <submittedName>
        <fullName evidence="5">WYL domain-containing protein</fullName>
    </submittedName>
</protein>
<dbReference type="EMBL" id="BAAALS010000033">
    <property type="protein sequence ID" value="GAA1772597.1"/>
    <property type="molecule type" value="Genomic_DNA"/>
</dbReference>
<evidence type="ECO:0000313" key="5">
    <source>
        <dbReference type="EMBL" id="GAA1772597.1"/>
    </source>
</evidence>
<evidence type="ECO:0000256" key="1">
    <source>
        <dbReference type="ARBA" id="ARBA00023015"/>
    </source>
</evidence>
<dbReference type="InterPro" id="IPR013196">
    <property type="entry name" value="HTH_11"/>
</dbReference>
<dbReference type="PROSITE" id="PS52050">
    <property type="entry name" value="WYL"/>
    <property type="match status" value="1"/>
</dbReference>
<dbReference type="InterPro" id="IPR051534">
    <property type="entry name" value="CBASS_pafABC_assoc_protein"/>
</dbReference>
<keyword evidence="6" id="KW-1185">Reference proteome</keyword>
<reference evidence="6" key="1">
    <citation type="journal article" date="2019" name="Int. J. Syst. Evol. Microbiol.">
        <title>The Global Catalogue of Microorganisms (GCM) 10K type strain sequencing project: providing services to taxonomists for standard genome sequencing and annotation.</title>
        <authorList>
            <consortium name="The Broad Institute Genomics Platform"/>
            <consortium name="The Broad Institute Genome Sequencing Center for Infectious Disease"/>
            <person name="Wu L."/>
            <person name="Ma J."/>
        </authorList>
    </citation>
    <scope>NUCLEOTIDE SEQUENCE [LARGE SCALE GENOMIC DNA]</scope>
    <source>
        <strain evidence="6">JCM 13249</strain>
    </source>
</reference>
<dbReference type="PANTHER" id="PTHR34580">
    <property type="match status" value="1"/>
</dbReference>
<dbReference type="PROSITE" id="PS51000">
    <property type="entry name" value="HTH_DEOR_2"/>
    <property type="match status" value="1"/>
</dbReference>
<evidence type="ECO:0000256" key="2">
    <source>
        <dbReference type="ARBA" id="ARBA00023125"/>
    </source>
</evidence>
<dbReference type="InterPro" id="IPR018356">
    <property type="entry name" value="Tscrpt_reg_HTH_DeoR_CS"/>
</dbReference>
<dbReference type="Proteomes" id="UP001500655">
    <property type="component" value="Unassembled WGS sequence"/>
</dbReference>
<evidence type="ECO:0000256" key="3">
    <source>
        <dbReference type="ARBA" id="ARBA00023163"/>
    </source>
</evidence>
<proteinExistence type="predicted"/>
<accession>A0ABP4X823</accession>
<keyword evidence="2" id="KW-0238">DNA-binding</keyword>
<dbReference type="InterPro" id="IPR036388">
    <property type="entry name" value="WH-like_DNA-bd_sf"/>
</dbReference>
<dbReference type="SUPFAM" id="SSF46785">
    <property type="entry name" value="Winged helix' DNA-binding domain"/>
    <property type="match status" value="1"/>
</dbReference>